<dbReference type="PANTHER" id="PTHR28595:SF1">
    <property type="entry name" value="LARGE RIBOSOMAL SUBUNIT PROTEIN ML54"/>
    <property type="match status" value="1"/>
</dbReference>
<dbReference type="Pfam" id="PF08561">
    <property type="entry name" value="Ribosomal_L37"/>
    <property type="match status" value="1"/>
</dbReference>
<reference evidence="8 9" key="1">
    <citation type="journal article" date="2014" name="Nat. Commun.">
        <title>Molecular traces of alternative social organization in a termite genome.</title>
        <authorList>
            <person name="Terrapon N."/>
            <person name="Li C."/>
            <person name="Robertson H.M."/>
            <person name="Ji L."/>
            <person name="Meng X."/>
            <person name="Booth W."/>
            <person name="Chen Z."/>
            <person name="Childers C.P."/>
            <person name="Glastad K.M."/>
            <person name="Gokhale K."/>
            <person name="Gowin J."/>
            <person name="Gronenberg W."/>
            <person name="Hermansen R.A."/>
            <person name="Hu H."/>
            <person name="Hunt B.G."/>
            <person name="Huylmans A.K."/>
            <person name="Khalil S.M."/>
            <person name="Mitchell R.D."/>
            <person name="Munoz-Torres M.C."/>
            <person name="Mustard J.A."/>
            <person name="Pan H."/>
            <person name="Reese J.T."/>
            <person name="Scharf M.E."/>
            <person name="Sun F."/>
            <person name="Vogel H."/>
            <person name="Xiao J."/>
            <person name="Yang W."/>
            <person name="Yang Z."/>
            <person name="Yang Z."/>
            <person name="Zhou J."/>
            <person name="Zhu J."/>
            <person name="Brent C.S."/>
            <person name="Elsik C.G."/>
            <person name="Goodisman M.A."/>
            <person name="Liberles D.A."/>
            <person name="Roe R.M."/>
            <person name="Vargo E.L."/>
            <person name="Vilcinskas A."/>
            <person name="Wang J."/>
            <person name="Bornberg-Bauer E."/>
            <person name="Korb J."/>
            <person name="Zhang G."/>
            <person name="Liebig J."/>
        </authorList>
    </citation>
    <scope>NUCLEOTIDE SEQUENCE [LARGE SCALE GENOMIC DNA]</scope>
    <source>
        <tissue evidence="8">Whole organism</tissue>
    </source>
</reference>
<evidence type="ECO:0000256" key="6">
    <source>
        <dbReference type="ARBA" id="ARBA00033752"/>
    </source>
</evidence>
<evidence type="ECO:0000256" key="2">
    <source>
        <dbReference type="ARBA" id="ARBA00022946"/>
    </source>
</evidence>
<evidence type="ECO:0000256" key="1">
    <source>
        <dbReference type="ARBA" id="ARBA00004173"/>
    </source>
</evidence>
<evidence type="ECO:0000256" key="3">
    <source>
        <dbReference type="ARBA" id="ARBA00022980"/>
    </source>
</evidence>
<gene>
    <name evidence="8" type="ORF">L798_14050</name>
</gene>
<dbReference type="GO" id="GO:0005762">
    <property type="term" value="C:mitochondrial large ribosomal subunit"/>
    <property type="evidence" value="ECO:0007669"/>
    <property type="project" value="TreeGrafter"/>
</dbReference>
<dbReference type="GO" id="GO:0003735">
    <property type="term" value="F:structural constituent of ribosome"/>
    <property type="evidence" value="ECO:0007669"/>
    <property type="project" value="TreeGrafter"/>
</dbReference>
<evidence type="ECO:0000256" key="5">
    <source>
        <dbReference type="ARBA" id="ARBA00023274"/>
    </source>
</evidence>
<dbReference type="STRING" id="136037.A0A067R0C6"/>
<sequence>MTSSLMYFHTPNIRFLPLLLTKCNFATKIEAAGGIASLGKKKGKLTKLGPMMEKKVIPVETDPHKLVNYVCGTNLLKESENIKLMPDDQYPDWLWTLRTGKAPTLDELDPNTKEYWRKVRTLGMRRNNKLSKLRKF</sequence>
<keyword evidence="3 8" id="KW-0689">Ribosomal protein</keyword>
<keyword evidence="9" id="KW-1185">Reference proteome</keyword>
<proteinExistence type="inferred from homology"/>
<keyword evidence="4" id="KW-0496">Mitochondrion</keyword>
<evidence type="ECO:0000256" key="4">
    <source>
        <dbReference type="ARBA" id="ARBA00023128"/>
    </source>
</evidence>
<dbReference type="OrthoDB" id="10252718at2759"/>
<dbReference type="FunCoup" id="A0A067R0C6">
    <property type="interactions" value="166"/>
</dbReference>
<dbReference type="InterPro" id="IPR013870">
    <property type="entry name" value="Ribosomal_mL54"/>
</dbReference>
<keyword evidence="5" id="KW-0687">Ribonucleoprotein</keyword>
<comment type="subcellular location">
    <subcellularLocation>
        <location evidence="1">Mitochondrion</location>
    </subcellularLocation>
</comment>
<protein>
    <recommendedName>
        <fullName evidence="7">Large ribosomal subunit protein mL54</fullName>
    </recommendedName>
</protein>
<dbReference type="Proteomes" id="UP000027135">
    <property type="component" value="Unassembled WGS sequence"/>
</dbReference>
<dbReference type="eggNOG" id="KOG3435">
    <property type="taxonomic scope" value="Eukaryota"/>
</dbReference>
<dbReference type="AlphaFoldDB" id="A0A067R0C6"/>
<evidence type="ECO:0000313" key="8">
    <source>
        <dbReference type="EMBL" id="KDR12173.1"/>
    </source>
</evidence>
<dbReference type="InParanoid" id="A0A067R0C6"/>
<dbReference type="EMBL" id="KK853041">
    <property type="protein sequence ID" value="KDR12173.1"/>
    <property type="molecule type" value="Genomic_DNA"/>
</dbReference>
<name>A0A067R0C6_ZOONE</name>
<evidence type="ECO:0000313" key="9">
    <source>
        <dbReference type="Proteomes" id="UP000027135"/>
    </source>
</evidence>
<dbReference type="PANTHER" id="PTHR28595">
    <property type="entry name" value="39S RIBOSOMAL PROTEIN L54, MITOCHONDRIAL"/>
    <property type="match status" value="1"/>
</dbReference>
<accession>A0A067R0C6</accession>
<organism evidence="8 9">
    <name type="scientific">Zootermopsis nevadensis</name>
    <name type="common">Dampwood termite</name>
    <dbReference type="NCBI Taxonomy" id="136037"/>
    <lineage>
        <taxon>Eukaryota</taxon>
        <taxon>Metazoa</taxon>
        <taxon>Ecdysozoa</taxon>
        <taxon>Arthropoda</taxon>
        <taxon>Hexapoda</taxon>
        <taxon>Insecta</taxon>
        <taxon>Pterygota</taxon>
        <taxon>Neoptera</taxon>
        <taxon>Polyneoptera</taxon>
        <taxon>Dictyoptera</taxon>
        <taxon>Blattodea</taxon>
        <taxon>Blattoidea</taxon>
        <taxon>Termitoidae</taxon>
        <taxon>Termopsidae</taxon>
        <taxon>Zootermopsis</taxon>
    </lineage>
</organism>
<evidence type="ECO:0000256" key="7">
    <source>
        <dbReference type="ARBA" id="ARBA00035179"/>
    </source>
</evidence>
<keyword evidence="2" id="KW-0809">Transit peptide</keyword>
<dbReference type="OMA" id="NTKAYWR"/>
<comment type="similarity">
    <text evidence="6">Belongs to the mitochondrion-specific ribosomal protein mL54 family.</text>
</comment>